<organism evidence="11 12">
    <name type="scientific">Zavarzinia aquatilis</name>
    <dbReference type="NCBI Taxonomy" id="2211142"/>
    <lineage>
        <taxon>Bacteria</taxon>
        <taxon>Pseudomonadati</taxon>
        <taxon>Pseudomonadota</taxon>
        <taxon>Alphaproteobacteria</taxon>
        <taxon>Rhodospirillales</taxon>
        <taxon>Zavarziniaceae</taxon>
        <taxon>Zavarzinia</taxon>
    </lineage>
</organism>
<comment type="cofactor">
    <cofactor evidence="1">
        <name>FAD</name>
        <dbReference type="ChEBI" id="CHEBI:57692"/>
    </cofactor>
</comment>
<dbReference type="PANTHER" id="PTHR47354:SF8">
    <property type="entry name" value="1,2-PHENYLACETYL-COA EPOXIDASE, SUBUNIT E"/>
    <property type="match status" value="1"/>
</dbReference>
<keyword evidence="2" id="KW-0285">Flavoprotein</keyword>
<evidence type="ECO:0000259" key="9">
    <source>
        <dbReference type="PROSITE" id="PS51085"/>
    </source>
</evidence>
<dbReference type="InterPro" id="IPR039261">
    <property type="entry name" value="FNR_nucleotide-bd"/>
</dbReference>
<evidence type="ECO:0000259" key="10">
    <source>
        <dbReference type="PROSITE" id="PS51384"/>
    </source>
</evidence>
<evidence type="ECO:0000256" key="1">
    <source>
        <dbReference type="ARBA" id="ARBA00001974"/>
    </source>
</evidence>
<comment type="caution">
    <text evidence="11">The sequence shown here is derived from an EMBL/GenBank/DDBJ whole genome shotgun (WGS) entry which is preliminary data.</text>
</comment>
<dbReference type="GO" id="GO:0010124">
    <property type="term" value="P:phenylacetate catabolic process"/>
    <property type="evidence" value="ECO:0007669"/>
    <property type="project" value="InterPro"/>
</dbReference>
<dbReference type="InterPro" id="IPR036010">
    <property type="entry name" value="2Fe-2S_ferredoxin-like_sf"/>
</dbReference>
<dbReference type="GO" id="GO:0051537">
    <property type="term" value="F:2 iron, 2 sulfur cluster binding"/>
    <property type="evidence" value="ECO:0007669"/>
    <property type="project" value="UniProtKB-KW"/>
</dbReference>
<evidence type="ECO:0000256" key="5">
    <source>
        <dbReference type="ARBA" id="ARBA00022827"/>
    </source>
</evidence>
<dbReference type="Proteomes" id="UP000245461">
    <property type="component" value="Unassembled WGS sequence"/>
</dbReference>
<dbReference type="InterPro" id="IPR017938">
    <property type="entry name" value="Riboflavin_synthase-like_b-brl"/>
</dbReference>
<keyword evidence="7" id="KW-0408">Iron</keyword>
<dbReference type="PROSITE" id="PS51085">
    <property type="entry name" value="2FE2S_FER_2"/>
    <property type="match status" value="1"/>
</dbReference>
<reference evidence="11 12" key="1">
    <citation type="submission" date="2018-05" db="EMBL/GenBank/DDBJ databases">
        <title>Zavarzinia sp. HR-AS.</title>
        <authorList>
            <person name="Lee Y."/>
            <person name="Jeon C.O."/>
        </authorList>
    </citation>
    <scope>NUCLEOTIDE SEQUENCE [LARGE SCALE GENOMIC DNA]</scope>
    <source>
        <strain evidence="11 12">HR-AS</strain>
    </source>
</reference>
<dbReference type="SUPFAM" id="SSF52343">
    <property type="entry name" value="Ferredoxin reductase-like, C-terminal NADP-linked domain"/>
    <property type="match status" value="1"/>
</dbReference>
<dbReference type="InterPro" id="IPR001433">
    <property type="entry name" value="OxRdtase_FAD/NAD-bd"/>
</dbReference>
<dbReference type="AlphaFoldDB" id="A0A317DUL1"/>
<evidence type="ECO:0000256" key="2">
    <source>
        <dbReference type="ARBA" id="ARBA00022630"/>
    </source>
</evidence>
<dbReference type="PANTHER" id="PTHR47354">
    <property type="entry name" value="NADH OXIDOREDUCTASE HCR"/>
    <property type="match status" value="1"/>
</dbReference>
<dbReference type="InterPro" id="IPR011884">
    <property type="entry name" value="PaaE"/>
</dbReference>
<keyword evidence="12" id="KW-1185">Reference proteome</keyword>
<feature type="domain" description="2Fe-2S ferredoxin-type" evidence="9">
    <location>
        <begin position="263"/>
        <end position="355"/>
    </location>
</feature>
<dbReference type="PRINTS" id="PR00406">
    <property type="entry name" value="CYTB5RDTASE"/>
</dbReference>
<dbReference type="InterPro" id="IPR008333">
    <property type="entry name" value="Cbr1-like_FAD-bd_dom"/>
</dbReference>
<keyword evidence="4" id="KW-0479">Metal-binding</keyword>
<sequence length="356" mass="38588">MSQFHSLTVKDVRHETRDAITVTFDVPAGLADDYRFTQGQYLTLRRTVDGEELRRSYSICAGVGDGDLRIAIKRVAGGRFSSWAQEALTPGTAIDVMPPEGRFFIPVDPASARHYVGVAVGSGITPILSILRTVLAAEPASRFTLIYGNRASSSVMFGQELADLKDTYLTRLSIVHVMSREPQDIDLFNGRIDGAKCREILTRWLAPGDIDAAFVCGPEDMTRDVAAALEALGLPRAAIRTELFGLSRPAGQARPAEVGGGTVSATAIIDGRSLSFEMAKGSETVLEAALRQGIELPYSCKAGVCSTCRARLVEGDVDMDVHFGLEDYEIARGYILTCQSYAACERLAVDFDDQNH</sequence>
<gene>
    <name evidence="11" type="primary">paaK</name>
    <name evidence="11" type="ORF">DKG74_21105</name>
</gene>
<protein>
    <submittedName>
        <fullName evidence="11">Phenylacetate-CoA oxygenase/reductase subunit PaaK</fullName>
    </submittedName>
</protein>
<dbReference type="InterPro" id="IPR050415">
    <property type="entry name" value="MRET"/>
</dbReference>
<dbReference type="Gene3D" id="2.40.30.10">
    <property type="entry name" value="Translation factors"/>
    <property type="match status" value="1"/>
</dbReference>
<accession>A0A317DUL1</accession>
<dbReference type="SUPFAM" id="SSF54292">
    <property type="entry name" value="2Fe-2S ferredoxin-like"/>
    <property type="match status" value="1"/>
</dbReference>
<dbReference type="InterPro" id="IPR006058">
    <property type="entry name" value="2Fe2S_fd_BS"/>
</dbReference>
<evidence type="ECO:0000256" key="4">
    <source>
        <dbReference type="ARBA" id="ARBA00022723"/>
    </source>
</evidence>
<evidence type="ECO:0000313" key="12">
    <source>
        <dbReference type="Proteomes" id="UP000245461"/>
    </source>
</evidence>
<dbReference type="CDD" id="cd06214">
    <property type="entry name" value="PA_degradation_oxidoreductase_like"/>
    <property type="match status" value="1"/>
</dbReference>
<keyword evidence="8" id="KW-0411">Iron-sulfur</keyword>
<evidence type="ECO:0000256" key="6">
    <source>
        <dbReference type="ARBA" id="ARBA00023002"/>
    </source>
</evidence>
<dbReference type="Pfam" id="PF00111">
    <property type="entry name" value="Fer2"/>
    <property type="match status" value="1"/>
</dbReference>
<evidence type="ECO:0000256" key="7">
    <source>
        <dbReference type="ARBA" id="ARBA00023004"/>
    </source>
</evidence>
<dbReference type="InterPro" id="IPR001041">
    <property type="entry name" value="2Fe-2S_ferredoxin-type"/>
</dbReference>
<proteinExistence type="predicted"/>
<dbReference type="GO" id="GO:0050660">
    <property type="term" value="F:flavin adenine dinucleotide binding"/>
    <property type="evidence" value="ECO:0007669"/>
    <property type="project" value="TreeGrafter"/>
</dbReference>
<dbReference type="CDD" id="cd00207">
    <property type="entry name" value="fer2"/>
    <property type="match status" value="1"/>
</dbReference>
<dbReference type="Pfam" id="PF00970">
    <property type="entry name" value="FAD_binding_6"/>
    <property type="match status" value="1"/>
</dbReference>
<dbReference type="Gene3D" id="3.10.20.30">
    <property type="match status" value="1"/>
</dbReference>
<feature type="domain" description="FAD-binding FR-type" evidence="10">
    <location>
        <begin position="2"/>
        <end position="106"/>
    </location>
</feature>
<keyword evidence="6" id="KW-0560">Oxidoreductase</keyword>
<dbReference type="SUPFAM" id="SSF63380">
    <property type="entry name" value="Riboflavin synthase domain-like"/>
    <property type="match status" value="1"/>
</dbReference>
<dbReference type="Gene3D" id="3.40.50.80">
    <property type="entry name" value="Nucleotide-binding domain of ferredoxin-NADP reductase (FNR) module"/>
    <property type="match status" value="1"/>
</dbReference>
<evidence type="ECO:0000256" key="3">
    <source>
        <dbReference type="ARBA" id="ARBA00022714"/>
    </source>
</evidence>
<dbReference type="RefSeq" id="WP_109908161.1">
    <property type="nucleotide sequence ID" value="NZ_QGLE01000024.1"/>
</dbReference>
<evidence type="ECO:0000256" key="8">
    <source>
        <dbReference type="ARBA" id="ARBA00023014"/>
    </source>
</evidence>
<dbReference type="InterPro" id="IPR017927">
    <property type="entry name" value="FAD-bd_FR_type"/>
</dbReference>
<dbReference type="OrthoDB" id="9792185at2"/>
<dbReference type="InterPro" id="IPR012675">
    <property type="entry name" value="Beta-grasp_dom_sf"/>
</dbReference>
<dbReference type="NCBIfam" id="TIGR02160">
    <property type="entry name" value="PA_CoA_Oxy5"/>
    <property type="match status" value="1"/>
</dbReference>
<dbReference type="GO" id="GO:0016491">
    <property type="term" value="F:oxidoreductase activity"/>
    <property type="evidence" value="ECO:0007669"/>
    <property type="project" value="UniProtKB-KW"/>
</dbReference>
<name>A0A317DUL1_9PROT</name>
<dbReference type="PROSITE" id="PS51384">
    <property type="entry name" value="FAD_FR"/>
    <property type="match status" value="1"/>
</dbReference>
<dbReference type="GO" id="GO:0046872">
    <property type="term" value="F:metal ion binding"/>
    <property type="evidence" value="ECO:0007669"/>
    <property type="project" value="UniProtKB-KW"/>
</dbReference>
<keyword evidence="3" id="KW-0001">2Fe-2S</keyword>
<keyword evidence="5" id="KW-0274">FAD</keyword>
<evidence type="ECO:0000313" key="11">
    <source>
        <dbReference type="EMBL" id="PWR17546.1"/>
    </source>
</evidence>
<dbReference type="PROSITE" id="PS00197">
    <property type="entry name" value="2FE2S_FER_1"/>
    <property type="match status" value="1"/>
</dbReference>
<dbReference type="Pfam" id="PF00175">
    <property type="entry name" value="NAD_binding_1"/>
    <property type="match status" value="1"/>
</dbReference>
<dbReference type="EMBL" id="QGLE01000024">
    <property type="protein sequence ID" value="PWR17546.1"/>
    <property type="molecule type" value="Genomic_DNA"/>
</dbReference>